<keyword evidence="3" id="KW-1185">Reference proteome</keyword>
<accession>A0ABW0SPN1</accession>
<comment type="caution">
    <text evidence="2">The sequence shown here is derived from an EMBL/GenBank/DDBJ whole genome shotgun (WGS) entry which is preliminary data.</text>
</comment>
<gene>
    <name evidence="2" type="ORF">ACFPN1_10980</name>
</gene>
<dbReference type="RefSeq" id="WP_386755012.1">
    <property type="nucleotide sequence ID" value="NZ_JBHSNM010000003.1"/>
</dbReference>
<feature type="chain" id="PRO_5046203234" description="Ig-like domain repeat protein" evidence="1">
    <location>
        <begin position="25"/>
        <end position="492"/>
    </location>
</feature>
<reference evidence="3" key="1">
    <citation type="journal article" date="2019" name="Int. J. Syst. Evol. Microbiol.">
        <title>The Global Catalogue of Microorganisms (GCM) 10K type strain sequencing project: providing services to taxonomists for standard genome sequencing and annotation.</title>
        <authorList>
            <consortium name="The Broad Institute Genomics Platform"/>
            <consortium name="The Broad Institute Genome Sequencing Center for Infectious Disease"/>
            <person name="Wu L."/>
            <person name="Ma J."/>
        </authorList>
    </citation>
    <scope>NUCLEOTIDE SEQUENCE [LARGE SCALE GENOMIC DNA]</scope>
    <source>
        <strain evidence="3">KACC 11407</strain>
    </source>
</reference>
<dbReference type="EMBL" id="JBHSNM010000003">
    <property type="protein sequence ID" value="MFC5570582.1"/>
    <property type="molecule type" value="Genomic_DNA"/>
</dbReference>
<proteinExistence type="predicted"/>
<sequence>MFRVAARWLTGVAGFLLLASTAFAQCPAALPVQGAAPPGPLPLFPADNWWNTDISAAPVDPASANYIAFINNGGTRKLHPDFGGEESPGSTAIYGFPYAVVDGTQAKQAVTFDYWDESDGVDYNTTLGVPFYPIPTQAITQAHWIEGGARGTVDDRSDSDRHLLIIDCENRRLYELYNVWYSQAEARWYGGSGAYFDLTRNDRRPEGWTSADAAGLAIFPGLVRYDEAADPAVSEIRHAFRVTVRASNGHVYPASHTAGSTSGALPMGARLRLKSSVNGADPALRTSDPAARKIFRAMQKYGLIVADNGSDMYISGTFDVRWNNDVLNPAFGTLTANDFEVVKLGWKPTAVALSAVSANPSTVPGGQTATGTVTLTAPAPAGGATVTLSGAGGAFSVPASVQVPAGASRAEFTITAGYPTVSAAGTLSATYAGVTRTTVFTVNPNRGKPMVCDLREPGGVATGATAAPAVRAIRNQRAVRPPQPAHTRSRAK</sequence>
<evidence type="ECO:0008006" key="4">
    <source>
        <dbReference type="Google" id="ProtNLM"/>
    </source>
</evidence>
<name>A0ABW0SPN1_9GAMM</name>
<protein>
    <recommendedName>
        <fullName evidence="4">Ig-like domain repeat protein</fullName>
    </recommendedName>
</protein>
<feature type="signal peptide" evidence="1">
    <location>
        <begin position="1"/>
        <end position="24"/>
    </location>
</feature>
<organism evidence="2 3">
    <name type="scientific">Lysobacter yangpyeongensis</name>
    <dbReference type="NCBI Taxonomy" id="346182"/>
    <lineage>
        <taxon>Bacteria</taxon>
        <taxon>Pseudomonadati</taxon>
        <taxon>Pseudomonadota</taxon>
        <taxon>Gammaproteobacteria</taxon>
        <taxon>Lysobacterales</taxon>
        <taxon>Lysobacteraceae</taxon>
        <taxon>Lysobacter</taxon>
    </lineage>
</organism>
<evidence type="ECO:0000256" key="1">
    <source>
        <dbReference type="SAM" id="SignalP"/>
    </source>
</evidence>
<keyword evidence="1" id="KW-0732">Signal</keyword>
<evidence type="ECO:0000313" key="3">
    <source>
        <dbReference type="Proteomes" id="UP001596036"/>
    </source>
</evidence>
<dbReference type="Proteomes" id="UP001596036">
    <property type="component" value="Unassembled WGS sequence"/>
</dbReference>
<evidence type="ECO:0000313" key="2">
    <source>
        <dbReference type="EMBL" id="MFC5570582.1"/>
    </source>
</evidence>